<keyword evidence="3" id="KW-1185">Reference proteome</keyword>
<feature type="transmembrane region" description="Helical" evidence="1">
    <location>
        <begin position="56"/>
        <end position="76"/>
    </location>
</feature>
<organism evidence="2 3">
    <name type="scientific">Aphidius gifuensis</name>
    <name type="common">Parasitoid wasp</name>
    <dbReference type="NCBI Taxonomy" id="684658"/>
    <lineage>
        <taxon>Eukaryota</taxon>
        <taxon>Metazoa</taxon>
        <taxon>Ecdysozoa</taxon>
        <taxon>Arthropoda</taxon>
        <taxon>Hexapoda</taxon>
        <taxon>Insecta</taxon>
        <taxon>Pterygota</taxon>
        <taxon>Neoptera</taxon>
        <taxon>Endopterygota</taxon>
        <taxon>Hymenoptera</taxon>
        <taxon>Apocrita</taxon>
        <taxon>Ichneumonoidea</taxon>
        <taxon>Braconidae</taxon>
        <taxon>Aphidiinae</taxon>
        <taxon>Aphidius</taxon>
    </lineage>
</organism>
<keyword evidence="1" id="KW-1133">Transmembrane helix</keyword>
<accession>A0A834XNC3</accession>
<dbReference type="EMBL" id="JACMRX010000004">
    <property type="protein sequence ID" value="KAF7990270.1"/>
    <property type="molecule type" value="Genomic_DNA"/>
</dbReference>
<proteinExistence type="predicted"/>
<evidence type="ECO:0000256" key="1">
    <source>
        <dbReference type="SAM" id="Phobius"/>
    </source>
</evidence>
<comment type="caution">
    <text evidence="2">The sequence shown here is derived from an EMBL/GenBank/DDBJ whole genome shotgun (WGS) entry which is preliminary data.</text>
</comment>
<sequence length="80" mass="9333">MGKETPPPSYEEVEQWLNYQHTNNVAILPIVDPSIDEIQESISYRNEIHQSKASNFTLLFITCTSIVLVLMLYILWLQQH</sequence>
<dbReference type="AlphaFoldDB" id="A0A834XNC3"/>
<name>A0A834XNC3_APHGI</name>
<evidence type="ECO:0000313" key="2">
    <source>
        <dbReference type="EMBL" id="KAF7990270.1"/>
    </source>
</evidence>
<dbReference type="Proteomes" id="UP000639338">
    <property type="component" value="Unassembled WGS sequence"/>
</dbReference>
<evidence type="ECO:0000313" key="3">
    <source>
        <dbReference type="Proteomes" id="UP000639338"/>
    </source>
</evidence>
<gene>
    <name evidence="2" type="ORF">HCN44_000075</name>
</gene>
<reference evidence="2 3" key="1">
    <citation type="submission" date="2020-08" db="EMBL/GenBank/DDBJ databases">
        <title>Aphidius gifuensis genome sequencing and assembly.</title>
        <authorList>
            <person name="Du Z."/>
        </authorList>
    </citation>
    <scope>NUCLEOTIDE SEQUENCE [LARGE SCALE GENOMIC DNA]</scope>
    <source>
        <strain evidence="2">YNYX2018</strain>
        <tissue evidence="2">Adults</tissue>
    </source>
</reference>
<keyword evidence="1" id="KW-0812">Transmembrane</keyword>
<protein>
    <submittedName>
        <fullName evidence="2">Uncharacterized protein</fullName>
    </submittedName>
</protein>
<keyword evidence="1" id="KW-0472">Membrane</keyword>